<accession>A0AAV0WLU2</accession>
<proteinExistence type="predicted"/>
<organism evidence="1 2">
    <name type="scientific">Macrosiphum euphorbiae</name>
    <name type="common">potato aphid</name>
    <dbReference type="NCBI Taxonomy" id="13131"/>
    <lineage>
        <taxon>Eukaryota</taxon>
        <taxon>Metazoa</taxon>
        <taxon>Ecdysozoa</taxon>
        <taxon>Arthropoda</taxon>
        <taxon>Hexapoda</taxon>
        <taxon>Insecta</taxon>
        <taxon>Pterygota</taxon>
        <taxon>Neoptera</taxon>
        <taxon>Paraneoptera</taxon>
        <taxon>Hemiptera</taxon>
        <taxon>Sternorrhyncha</taxon>
        <taxon>Aphidomorpha</taxon>
        <taxon>Aphidoidea</taxon>
        <taxon>Aphididae</taxon>
        <taxon>Macrosiphini</taxon>
        <taxon>Macrosiphum</taxon>
    </lineage>
</organism>
<comment type="caution">
    <text evidence="1">The sequence shown here is derived from an EMBL/GenBank/DDBJ whole genome shotgun (WGS) entry which is preliminary data.</text>
</comment>
<gene>
    <name evidence="1" type="ORF">MEUPH1_LOCUS12325</name>
</gene>
<name>A0AAV0WLU2_9HEMI</name>
<reference evidence="1 2" key="1">
    <citation type="submission" date="2023-01" db="EMBL/GenBank/DDBJ databases">
        <authorList>
            <person name="Whitehead M."/>
        </authorList>
    </citation>
    <scope>NUCLEOTIDE SEQUENCE [LARGE SCALE GENOMIC DNA]</scope>
</reference>
<keyword evidence="2" id="KW-1185">Reference proteome</keyword>
<dbReference type="EMBL" id="CARXXK010000002">
    <property type="protein sequence ID" value="CAI6356607.1"/>
    <property type="molecule type" value="Genomic_DNA"/>
</dbReference>
<evidence type="ECO:0000313" key="1">
    <source>
        <dbReference type="EMBL" id="CAI6356607.1"/>
    </source>
</evidence>
<dbReference type="PANTHER" id="PTHR45913:SF19">
    <property type="entry name" value="LOW QUALITY PROTEIN: ZINC FINGER BED DOMAIN-CONTAINING PROTEIN 5-LIKE"/>
    <property type="match status" value="1"/>
</dbReference>
<protein>
    <submittedName>
        <fullName evidence="1">Uncharacterized protein</fullName>
    </submittedName>
</protein>
<sequence length="80" mass="9148">MANNIEETIEAHLKSCYYFSLQVDESTGVSDNANLMCFVTYDLGNTTHEEFLFCISLPTRTTAEELFNLINRYIVENGIE</sequence>
<dbReference type="AlphaFoldDB" id="A0AAV0WLU2"/>
<dbReference type="PANTHER" id="PTHR45913">
    <property type="entry name" value="EPM2A-INTERACTING PROTEIN 1"/>
    <property type="match status" value="1"/>
</dbReference>
<evidence type="ECO:0000313" key="2">
    <source>
        <dbReference type="Proteomes" id="UP001160148"/>
    </source>
</evidence>
<dbReference type="Proteomes" id="UP001160148">
    <property type="component" value="Unassembled WGS sequence"/>
</dbReference>